<dbReference type="AlphaFoldDB" id="A0A9Q9MY27"/>
<reference evidence="2" key="1">
    <citation type="submission" date="2022-09" db="EMBL/GenBank/DDBJ databases">
        <title>Multidrug resistance Raoultella ornithinolytica Strain MQB_Silv_108.</title>
        <authorList>
            <person name="Quintela-Baluja M."/>
        </authorList>
    </citation>
    <scope>NUCLEOTIDE SEQUENCE</scope>
    <source>
        <strain evidence="2">MQB_Silv_108</strain>
    </source>
</reference>
<evidence type="ECO:0000256" key="1">
    <source>
        <dbReference type="SAM" id="SignalP"/>
    </source>
</evidence>
<feature type="chain" id="PRO_5040313249" evidence="1">
    <location>
        <begin position="28"/>
        <end position="198"/>
    </location>
</feature>
<dbReference type="EMBL" id="CP104450">
    <property type="protein sequence ID" value="UXE39489.1"/>
    <property type="molecule type" value="Genomic_DNA"/>
</dbReference>
<protein>
    <submittedName>
        <fullName evidence="2">Uncharacterized protein</fullName>
    </submittedName>
</protein>
<proteinExistence type="predicted"/>
<dbReference type="Proteomes" id="UP001064206">
    <property type="component" value="Chromosome"/>
</dbReference>
<gene>
    <name evidence="2" type="ORF">N2J37_06985</name>
</gene>
<organism evidence="2 3">
    <name type="scientific">Raoultella ornithinolytica</name>
    <name type="common">Klebsiella ornithinolytica</name>
    <dbReference type="NCBI Taxonomy" id="54291"/>
    <lineage>
        <taxon>Bacteria</taxon>
        <taxon>Pseudomonadati</taxon>
        <taxon>Pseudomonadota</taxon>
        <taxon>Gammaproteobacteria</taxon>
        <taxon>Enterobacterales</taxon>
        <taxon>Enterobacteriaceae</taxon>
        <taxon>Klebsiella/Raoultella group</taxon>
        <taxon>Raoultella</taxon>
    </lineage>
</organism>
<feature type="signal peptide" evidence="1">
    <location>
        <begin position="1"/>
        <end position="27"/>
    </location>
</feature>
<evidence type="ECO:0000313" key="3">
    <source>
        <dbReference type="Proteomes" id="UP001064206"/>
    </source>
</evidence>
<sequence>MMKPKNKLFIISAVIFCSGLFVYSAVAALKHFTRDESIVLSGKEANNFFSNYIIPITGPGIQITNQYAGYDVTYGIDNDDRIELHVSVLRLRTYKENTDLGESNKNYVEGSKTVFSYGTDVYTEDFIKFTSEATKRSTKEGLKKLYCNPDGFYPMSSQERIFYEARKEHKKIIIDYYSDSGKTLMFGIGISPESCSQK</sequence>
<dbReference type="RefSeq" id="WP_260990559.1">
    <property type="nucleotide sequence ID" value="NZ_CP104450.1"/>
</dbReference>
<keyword evidence="1" id="KW-0732">Signal</keyword>
<name>A0A9Q9MY27_RAOOR</name>
<evidence type="ECO:0000313" key="2">
    <source>
        <dbReference type="EMBL" id="UXE39489.1"/>
    </source>
</evidence>
<accession>A0A9Q9MY27</accession>